<feature type="signal peptide" evidence="1">
    <location>
        <begin position="1"/>
        <end position="29"/>
    </location>
</feature>
<dbReference type="InterPro" id="IPR009003">
    <property type="entry name" value="Peptidase_S1_PA"/>
</dbReference>
<dbReference type="InterPro" id="IPR006311">
    <property type="entry name" value="TAT_signal"/>
</dbReference>
<dbReference type="EMBL" id="JAAXOS010000004">
    <property type="protein sequence ID" value="NKY26435.1"/>
    <property type="molecule type" value="Genomic_DNA"/>
</dbReference>
<proteinExistence type="predicted"/>
<evidence type="ECO:0000313" key="2">
    <source>
        <dbReference type="EMBL" id="NKY26435.1"/>
    </source>
</evidence>
<dbReference type="PROSITE" id="PS51318">
    <property type="entry name" value="TAT"/>
    <property type="match status" value="1"/>
</dbReference>
<evidence type="ECO:0000313" key="3">
    <source>
        <dbReference type="Proteomes" id="UP000540698"/>
    </source>
</evidence>
<organism evidence="2 3">
    <name type="scientific">Nocardia gamkensis</name>
    <dbReference type="NCBI Taxonomy" id="352869"/>
    <lineage>
        <taxon>Bacteria</taxon>
        <taxon>Bacillati</taxon>
        <taxon>Actinomycetota</taxon>
        <taxon>Actinomycetes</taxon>
        <taxon>Mycobacteriales</taxon>
        <taxon>Nocardiaceae</taxon>
        <taxon>Nocardia</taxon>
    </lineage>
</organism>
<sequence length="221" mass="21708">MTKFRKLVGAAAALTAATALFGAPGTAQAETPSVLGGGSGIVVGGQNICTLTTIGRDSGGRLVGFTAGHCGDANAAIVAEGNRDAGTVGTIAYSDDTMDYAVIEFDPAKVAPVNQVGGTTITAIGGPARPPDTVCKEGRTTGRTCGAAYGDVFTGGDRTWTQTCVVEGDSGAPLVVGTTLVGMVSGYLAIPCLGPQLGTDITAVVADVNARGGAGAGFQPI</sequence>
<gene>
    <name evidence="2" type="ORF">HGB38_09415</name>
</gene>
<dbReference type="SUPFAM" id="SSF50494">
    <property type="entry name" value="Trypsin-like serine proteases"/>
    <property type="match status" value="1"/>
</dbReference>
<dbReference type="RefSeq" id="WP_062969823.1">
    <property type="nucleotide sequence ID" value="NZ_JAAXOS010000004.1"/>
</dbReference>
<comment type="caution">
    <text evidence="2">The sequence shown here is derived from an EMBL/GenBank/DDBJ whole genome shotgun (WGS) entry which is preliminary data.</text>
</comment>
<evidence type="ECO:0000256" key="1">
    <source>
        <dbReference type="SAM" id="SignalP"/>
    </source>
</evidence>
<dbReference type="AlphaFoldDB" id="A0A7X6L288"/>
<feature type="chain" id="PRO_5031335628" evidence="1">
    <location>
        <begin position="30"/>
        <end position="221"/>
    </location>
</feature>
<name>A0A7X6L288_9NOCA</name>
<protein>
    <submittedName>
        <fullName evidence="2">Trypsin-like peptidase domain-containing protein</fullName>
    </submittedName>
</protein>
<dbReference type="InterPro" id="IPR043504">
    <property type="entry name" value="Peptidase_S1_PA_chymotrypsin"/>
</dbReference>
<accession>A0A7X6L288</accession>
<dbReference type="Gene3D" id="2.40.10.10">
    <property type="entry name" value="Trypsin-like serine proteases"/>
    <property type="match status" value="2"/>
</dbReference>
<keyword evidence="3" id="KW-1185">Reference proteome</keyword>
<keyword evidence="1" id="KW-0732">Signal</keyword>
<reference evidence="2 3" key="1">
    <citation type="submission" date="2020-04" db="EMBL/GenBank/DDBJ databases">
        <title>MicrobeNet Type strains.</title>
        <authorList>
            <person name="Nicholson A.C."/>
        </authorList>
    </citation>
    <scope>NUCLEOTIDE SEQUENCE [LARGE SCALE GENOMIC DNA]</scope>
    <source>
        <strain evidence="2 3">DSM 44956</strain>
    </source>
</reference>
<dbReference type="Proteomes" id="UP000540698">
    <property type="component" value="Unassembled WGS sequence"/>
</dbReference>